<accession>A0A6J4RC40</accession>
<dbReference type="AlphaFoldDB" id="A0A6J4RC40"/>
<organism evidence="2">
    <name type="scientific">uncultured Rubrobacteraceae bacterium</name>
    <dbReference type="NCBI Taxonomy" id="349277"/>
    <lineage>
        <taxon>Bacteria</taxon>
        <taxon>Bacillati</taxon>
        <taxon>Actinomycetota</taxon>
        <taxon>Rubrobacteria</taxon>
        <taxon>Rubrobacterales</taxon>
        <taxon>Rubrobacteraceae</taxon>
        <taxon>environmental samples</taxon>
    </lineage>
</organism>
<evidence type="ECO:0000256" key="1">
    <source>
        <dbReference type="SAM" id="MobiDB-lite"/>
    </source>
</evidence>
<feature type="region of interest" description="Disordered" evidence="1">
    <location>
        <begin position="30"/>
        <end position="75"/>
    </location>
</feature>
<gene>
    <name evidence="2" type="ORF">AVDCRST_MAG05-63</name>
</gene>
<evidence type="ECO:0000313" key="2">
    <source>
        <dbReference type="EMBL" id="CAA9466108.1"/>
    </source>
</evidence>
<proteinExistence type="predicted"/>
<feature type="non-terminal residue" evidence="2">
    <location>
        <position position="1"/>
    </location>
</feature>
<dbReference type="GO" id="GO:0016740">
    <property type="term" value="F:transferase activity"/>
    <property type="evidence" value="ECO:0007669"/>
    <property type="project" value="UniProtKB-KW"/>
</dbReference>
<protein>
    <submittedName>
        <fullName evidence="2">Aminomethyl transferase family protein</fullName>
    </submittedName>
</protein>
<keyword evidence="2" id="KW-0808">Transferase</keyword>
<sequence length="136" mass="15080">GGKRQPGYPAVHEVIQVPVLLRLAPARGPEVQRLQPPLPPALLQGPGRGVLAAPGGRHDVGRRRRGAAGRDHGPRRLRVHEHAHPARPEQVRRRAVQVRLYHERPGRHHQRPGAAKARREPLLALVGRQRRLVVGP</sequence>
<name>A0A6J4RC40_9ACTN</name>
<feature type="non-terminal residue" evidence="2">
    <location>
        <position position="136"/>
    </location>
</feature>
<dbReference type="EMBL" id="CADCVM010000013">
    <property type="protein sequence ID" value="CAA9466108.1"/>
    <property type="molecule type" value="Genomic_DNA"/>
</dbReference>
<reference evidence="2" key="1">
    <citation type="submission" date="2020-02" db="EMBL/GenBank/DDBJ databases">
        <authorList>
            <person name="Meier V. D."/>
        </authorList>
    </citation>
    <scope>NUCLEOTIDE SEQUENCE</scope>
    <source>
        <strain evidence="2">AVDCRST_MAG05</strain>
    </source>
</reference>